<evidence type="ECO:0008006" key="6">
    <source>
        <dbReference type="Google" id="ProtNLM"/>
    </source>
</evidence>
<evidence type="ECO:0000313" key="5">
    <source>
        <dbReference type="Proteomes" id="UP000290849"/>
    </source>
</evidence>
<dbReference type="InterPro" id="IPR005656">
    <property type="entry name" value="MmgE_PrpD"/>
</dbReference>
<sequence>MDMDDLKSWKALAAEHRGITLALAEFIANLRPRDVPGHTQDVLAKALVDTVGCGLYGLTTPWGRIMRDYAKDRQGPAEAGLWGAQARVSVNNSVLAAGTAIHSFDFDDHSRAKIHPGALVVPVVLALGERERVDGRTAMVAMAAGYETMNRVSQAANPSRARMRGWHLTGTTGTLAAAAAASVILGLDAATTASALGLAGTQSAGLWAFTADGGMSKRMHPGRSAEAGVAAALLAARGFVGPRYILEAEDGGLLFGMSDSPRPGMITKDLGSFWHADATCFKPHACCGSNHACVDAALALVRENDLDVADVARIVAGIPSVVRTQTGFDYRADSVLNAQMSLRYNIAVAMTDGQAYLEQFTPERIVEKQVFDLSKRVEIEIDPEIDRAYPDIYGGKVTIHTRQGKVLTRQVDYSLGMPENPMPHSEIERKFMSLASAAVGEEKAGDILVLANGAFKAKSVAPLNVALTEVTVREPAGAEVAATA</sequence>
<dbReference type="Pfam" id="PF19305">
    <property type="entry name" value="MmgE_PrpD_C"/>
    <property type="match status" value="1"/>
</dbReference>
<keyword evidence="5" id="KW-1185">Reference proteome</keyword>
<dbReference type="PANTHER" id="PTHR16943">
    <property type="entry name" value="2-METHYLCITRATE DEHYDRATASE-RELATED"/>
    <property type="match status" value="1"/>
</dbReference>
<dbReference type="Gene3D" id="1.10.4100.10">
    <property type="entry name" value="2-methylcitrate dehydratase PrpD"/>
    <property type="match status" value="1"/>
</dbReference>
<comment type="similarity">
    <text evidence="1">Belongs to the PrpD family.</text>
</comment>
<organism evidence="4 5">
    <name type="scientific">Achromobacter aloeverae</name>
    <dbReference type="NCBI Taxonomy" id="1750518"/>
    <lineage>
        <taxon>Bacteria</taxon>
        <taxon>Pseudomonadati</taxon>
        <taxon>Pseudomonadota</taxon>
        <taxon>Betaproteobacteria</taxon>
        <taxon>Burkholderiales</taxon>
        <taxon>Alcaligenaceae</taxon>
        <taxon>Achromobacter</taxon>
    </lineage>
</organism>
<comment type="caution">
    <text evidence="4">The sequence shown here is derived from an EMBL/GenBank/DDBJ whole genome shotgun (WGS) entry which is preliminary data.</text>
</comment>
<feature type="domain" description="MmgE/PrpD C-terminal" evidence="3">
    <location>
        <begin position="284"/>
        <end position="447"/>
    </location>
</feature>
<accession>A0A4Q1HFV7</accession>
<dbReference type="InterPro" id="IPR042188">
    <property type="entry name" value="MmgE/PrpD_sf_2"/>
</dbReference>
<dbReference type="InterPro" id="IPR045337">
    <property type="entry name" value="MmgE_PrpD_C"/>
</dbReference>
<evidence type="ECO:0000259" key="3">
    <source>
        <dbReference type="Pfam" id="PF19305"/>
    </source>
</evidence>
<dbReference type="Proteomes" id="UP000290849">
    <property type="component" value="Unassembled WGS sequence"/>
</dbReference>
<dbReference type="AlphaFoldDB" id="A0A4Q1HFV7"/>
<dbReference type="Pfam" id="PF03972">
    <property type="entry name" value="MmgE_PrpD_N"/>
    <property type="match status" value="1"/>
</dbReference>
<evidence type="ECO:0000259" key="2">
    <source>
        <dbReference type="Pfam" id="PF03972"/>
    </source>
</evidence>
<dbReference type="GO" id="GO:0016829">
    <property type="term" value="F:lyase activity"/>
    <property type="evidence" value="ECO:0007669"/>
    <property type="project" value="InterPro"/>
</dbReference>
<gene>
    <name evidence="4" type="ORF">C7R54_19550</name>
</gene>
<reference evidence="4 5" key="1">
    <citation type="journal article" date="2017" name="Int. J. Syst. Evol. Microbiol.">
        <title>Achromobacter aloeverae sp. nov., isolated from the root of Aloe vera (L.) Burm.f.</title>
        <authorList>
            <person name="Kuncharoen N."/>
            <person name="Muramatsu Y."/>
            <person name="Shibata C."/>
            <person name="Kamakura Y."/>
            <person name="Nakagawa Y."/>
            <person name="Tanasupawat S."/>
        </authorList>
    </citation>
    <scope>NUCLEOTIDE SEQUENCE [LARGE SCALE GENOMIC DNA]</scope>
    <source>
        <strain evidence="4 5">AVA-1</strain>
    </source>
</reference>
<dbReference type="PANTHER" id="PTHR16943:SF8">
    <property type="entry name" value="2-METHYLCITRATE DEHYDRATASE"/>
    <property type="match status" value="1"/>
</dbReference>
<dbReference type="InterPro" id="IPR036148">
    <property type="entry name" value="MmgE/PrpD_sf"/>
</dbReference>
<dbReference type="InterPro" id="IPR042183">
    <property type="entry name" value="MmgE/PrpD_sf_1"/>
</dbReference>
<evidence type="ECO:0000313" key="4">
    <source>
        <dbReference type="EMBL" id="RXN85959.1"/>
    </source>
</evidence>
<dbReference type="InterPro" id="IPR045336">
    <property type="entry name" value="MmgE_PrpD_N"/>
</dbReference>
<evidence type="ECO:0000256" key="1">
    <source>
        <dbReference type="ARBA" id="ARBA00006174"/>
    </source>
</evidence>
<name>A0A4Q1HFV7_9BURK</name>
<dbReference type="EMBL" id="PYAL01000006">
    <property type="protein sequence ID" value="RXN85959.1"/>
    <property type="molecule type" value="Genomic_DNA"/>
</dbReference>
<protein>
    <recommendedName>
        <fullName evidence="6">2-methylcitrate dehydratase</fullName>
    </recommendedName>
</protein>
<feature type="domain" description="MmgE/PrpD N-terminal" evidence="2">
    <location>
        <begin position="22"/>
        <end position="253"/>
    </location>
</feature>
<dbReference type="SUPFAM" id="SSF103378">
    <property type="entry name" value="2-methylcitrate dehydratase PrpD"/>
    <property type="match status" value="1"/>
</dbReference>
<dbReference type="Gene3D" id="3.30.1330.120">
    <property type="entry name" value="2-methylcitrate dehydratase PrpD"/>
    <property type="match status" value="1"/>
</dbReference>
<proteinExistence type="inferred from homology"/>